<sequence>MFKHLFGREASPSKPVLATSVTLQNDLWVIHPPTDSDAELSTNIGEDTMVRGVASFVSEPNALLWEVRIALVVQYSYRFPGTDRWEQAIVHEQGQTFKHDDPGDPVQVFSMNGGKQIKRQVEFGMLLPRSLATYDHLPNAKIIPQIRVTAEFSKNTWSAAALAALPRPPPMYVDSEESRTIAGRRFISESWRGGSVLIDREGPEKSVDSTSLLPPSSSHLSQTWIKNFALAANPDPTAGPRKLRIQKRDVQEGLGEYALSVWSDSFSVGSYIIPRIDFRDASPHCNIYSIQLSLVQSYSVVPFEEFMSGHHDPEDYQYPSETFLMHAEGNKPATNRPGNEEPTLWQGSANRRGTAQGGETTNGYYWQPRRVRIPDDSTIRPTTLAGTKSPIRVKHKLVLKVYFSVAGETLSGEPLYGEPEGVGDLRMLMVNLPELLPST</sequence>
<evidence type="ECO:0000313" key="2">
    <source>
        <dbReference type="Proteomes" id="UP001230649"/>
    </source>
</evidence>
<organism evidence="1 2">
    <name type="scientific">Naganishia adeliensis</name>
    <dbReference type="NCBI Taxonomy" id="92952"/>
    <lineage>
        <taxon>Eukaryota</taxon>
        <taxon>Fungi</taxon>
        <taxon>Dikarya</taxon>
        <taxon>Basidiomycota</taxon>
        <taxon>Agaricomycotina</taxon>
        <taxon>Tremellomycetes</taxon>
        <taxon>Filobasidiales</taxon>
        <taxon>Filobasidiaceae</taxon>
        <taxon>Naganishia</taxon>
    </lineage>
</organism>
<gene>
    <name evidence="1" type="ORF">QFC20_004930</name>
</gene>
<proteinExistence type="predicted"/>
<reference evidence="1" key="1">
    <citation type="submission" date="2023-04" db="EMBL/GenBank/DDBJ databases">
        <title>Draft Genome sequencing of Naganishia species isolated from polar environments using Oxford Nanopore Technology.</title>
        <authorList>
            <person name="Leo P."/>
            <person name="Venkateswaran K."/>
        </authorList>
    </citation>
    <scope>NUCLEOTIDE SEQUENCE</scope>
    <source>
        <strain evidence="1">MNA-CCFEE 5262</strain>
    </source>
</reference>
<dbReference type="EMBL" id="JASBWS010000062">
    <property type="protein sequence ID" value="KAJ9102823.1"/>
    <property type="molecule type" value="Genomic_DNA"/>
</dbReference>
<dbReference type="Proteomes" id="UP001230649">
    <property type="component" value="Unassembled WGS sequence"/>
</dbReference>
<accession>A0ACC2VUF3</accession>
<name>A0ACC2VUF3_9TREE</name>
<protein>
    <submittedName>
        <fullName evidence="1">Uncharacterized protein</fullName>
    </submittedName>
</protein>
<evidence type="ECO:0000313" key="1">
    <source>
        <dbReference type="EMBL" id="KAJ9102823.1"/>
    </source>
</evidence>
<comment type="caution">
    <text evidence="1">The sequence shown here is derived from an EMBL/GenBank/DDBJ whole genome shotgun (WGS) entry which is preliminary data.</text>
</comment>
<keyword evidence="2" id="KW-1185">Reference proteome</keyword>